<proteinExistence type="predicted"/>
<reference evidence="2" key="2">
    <citation type="submission" date="2025-08" db="UniProtKB">
        <authorList>
            <consortium name="RefSeq"/>
        </authorList>
    </citation>
    <scope>IDENTIFICATION</scope>
    <source>
        <tissue evidence="2">Leaf</tissue>
    </source>
</reference>
<evidence type="ECO:0000313" key="1">
    <source>
        <dbReference type="Proteomes" id="UP000790787"/>
    </source>
</evidence>
<reference evidence="1" key="1">
    <citation type="journal article" date="2014" name="Nat. Commun.">
        <title>The tobacco genome sequence and its comparison with those of tomato and potato.</title>
        <authorList>
            <person name="Sierro N."/>
            <person name="Battey J.N."/>
            <person name="Ouadi S."/>
            <person name="Bakaher N."/>
            <person name="Bovet L."/>
            <person name="Willig A."/>
            <person name="Goepfert S."/>
            <person name="Peitsch M.C."/>
            <person name="Ivanov N.V."/>
        </authorList>
    </citation>
    <scope>NUCLEOTIDE SEQUENCE [LARGE SCALE GENOMIC DNA]</scope>
</reference>
<dbReference type="RefSeq" id="XP_075104925.1">
    <property type="nucleotide sequence ID" value="XM_075248824.1"/>
</dbReference>
<dbReference type="Proteomes" id="UP000790787">
    <property type="component" value="Chromosome 3"/>
</dbReference>
<accession>A0AC58U613</accession>
<evidence type="ECO:0000313" key="2">
    <source>
        <dbReference type="RefSeq" id="XP_075104925.1"/>
    </source>
</evidence>
<gene>
    <name evidence="2" type="primary">LOC142179016</name>
</gene>
<sequence length="129" mass="14867">MALRSSGNASVMWSRTTNCIREAARDVLGVSKGYYGMHKGDWWWNKEVQEKVKVKKATYLKLVGSTDEEKRIANKGGCLYEELGDKDGDKKLFRLDKAREIKARVLDQVRCIKDEEGRVLIDEAMIKRR</sequence>
<protein>
    <submittedName>
        <fullName evidence="2">Uncharacterized protein LOC142179016</fullName>
    </submittedName>
</protein>
<keyword evidence="1" id="KW-1185">Reference proteome</keyword>
<organism evidence="1 2">
    <name type="scientific">Nicotiana tabacum</name>
    <name type="common">Common tobacco</name>
    <dbReference type="NCBI Taxonomy" id="4097"/>
    <lineage>
        <taxon>Eukaryota</taxon>
        <taxon>Viridiplantae</taxon>
        <taxon>Streptophyta</taxon>
        <taxon>Embryophyta</taxon>
        <taxon>Tracheophyta</taxon>
        <taxon>Spermatophyta</taxon>
        <taxon>Magnoliopsida</taxon>
        <taxon>eudicotyledons</taxon>
        <taxon>Gunneridae</taxon>
        <taxon>Pentapetalae</taxon>
        <taxon>asterids</taxon>
        <taxon>lamiids</taxon>
        <taxon>Solanales</taxon>
        <taxon>Solanaceae</taxon>
        <taxon>Nicotianoideae</taxon>
        <taxon>Nicotianeae</taxon>
        <taxon>Nicotiana</taxon>
    </lineage>
</organism>
<name>A0AC58U613_TOBAC</name>